<dbReference type="PANTHER" id="PTHR11102:SF160">
    <property type="entry name" value="ERAD-ASSOCIATED E3 UBIQUITIN-PROTEIN LIGASE COMPONENT HRD3"/>
    <property type="match status" value="1"/>
</dbReference>
<dbReference type="Gene3D" id="1.25.40.10">
    <property type="entry name" value="Tetratricopeptide repeat domain"/>
    <property type="match status" value="2"/>
</dbReference>
<gene>
    <name evidence="1" type="ORF">GCM10017044_16470</name>
</gene>
<protein>
    <recommendedName>
        <fullName evidence="3">Sel1 repeat family protein</fullName>
    </recommendedName>
</protein>
<proteinExistence type="predicted"/>
<dbReference type="InterPro" id="IPR050767">
    <property type="entry name" value="Sel1_AlgK"/>
</dbReference>
<dbReference type="Proteomes" id="UP000630923">
    <property type="component" value="Unassembled WGS sequence"/>
</dbReference>
<dbReference type="PANTHER" id="PTHR11102">
    <property type="entry name" value="SEL-1-LIKE PROTEIN"/>
    <property type="match status" value="1"/>
</dbReference>
<dbReference type="SUPFAM" id="SSF81901">
    <property type="entry name" value="HCP-like"/>
    <property type="match status" value="1"/>
</dbReference>
<comment type="caution">
    <text evidence="1">The sequence shown here is derived from an EMBL/GenBank/DDBJ whole genome shotgun (WGS) entry which is preliminary data.</text>
</comment>
<evidence type="ECO:0000313" key="2">
    <source>
        <dbReference type="Proteomes" id="UP000630923"/>
    </source>
</evidence>
<keyword evidence="2" id="KW-1185">Reference proteome</keyword>
<dbReference type="Pfam" id="PF08238">
    <property type="entry name" value="Sel1"/>
    <property type="match status" value="2"/>
</dbReference>
<evidence type="ECO:0000313" key="1">
    <source>
        <dbReference type="EMBL" id="GHF22803.1"/>
    </source>
</evidence>
<dbReference type="InterPro" id="IPR011990">
    <property type="entry name" value="TPR-like_helical_dom_sf"/>
</dbReference>
<evidence type="ECO:0008006" key="3">
    <source>
        <dbReference type="Google" id="ProtNLM"/>
    </source>
</evidence>
<dbReference type="AlphaFoldDB" id="A0A919E7S3"/>
<dbReference type="SMART" id="SM00671">
    <property type="entry name" value="SEL1"/>
    <property type="match status" value="2"/>
</dbReference>
<name>A0A919E7S3_9PROT</name>
<dbReference type="InterPro" id="IPR006597">
    <property type="entry name" value="Sel1-like"/>
</dbReference>
<accession>A0A919E7S3</accession>
<dbReference type="EMBL" id="BNCI01000002">
    <property type="protein sequence ID" value="GHF22803.1"/>
    <property type="molecule type" value="Genomic_DNA"/>
</dbReference>
<organism evidence="1 2">
    <name type="scientific">Kordiimonas sediminis</name>
    <dbReference type="NCBI Taxonomy" id="1735581"/>
    <lineage>
        <taxon>Bacteria</taxon>
        <taxon>Pseudomonadati</taxon>
        <taxon>Pseudomonadota</taxon>
        <taxon>Alphaproteobacteria</taxon>
        <taxon>Kordiimonadales</taxon>
        <taxon>Kordiimonadaceae</taxon>
        <taxon>Kordiimonas</taxon>
    </lineage>
</organism>
<sequence length="215" mass="23453">MDIVSSLGKIFTARTGTLAAVMLINGSLFPAMLSADEFGTEYGDGVAAYSLQKFDRAREIWTVYADQGHTEAQYRLAGLYALGKGGPVDMEKARHYYTLAANAGHTMAMLELTGMRGDAEISGDTLSLYKKAATEGYSKAAYYMGDIYMRGDGVDVDHAVSFAWFRCAANGIGTDAQLIRAKKMVEQMEAVLPDKIKRQSYDMSLCQVSDQAKSE</sequence>
<dbReference type="RefSeq" id="WP_191251852.1">
    <property type="nucleotide sequence ID" value="NZ_BNCI01000002.1"/>
</dbReference>
<reference evidence="1" key="2">
    <citation type="submission" date="2020-09" db="EMBL/GenBank/DDBJ databases">
        <authorList>
            <person name="Sun Q."/>
            <person name="Kim S."/>
        </authorList>
    </citation>
    <scope>NUCLEOTIDE SEQUENCE</scope>
    <source>
        <strain evidence="1">KCTC 42590</strain>
    </source>
</reference>
<reference evidence="1" key="1">
    <citation type="journal article" date="2014" name="Int. J. Syst. Evol. Microbiol.">
        <title>Complete genome sequence of Corynebacterium casei LMG S-19264T (=DSM 44701T), isolated from a smear-ripened cheese.</title>
        <authorList>
            <consortium name="US DOE Joint Genome Institute (JGI-PGF)"/>
            <person name="Walter F."/>
            <person name="Albersmeier A."/>
            <person name="Kalinowski J."/>
            <person name="Ruckert C."/>
        </authorList>
    </citation>
    <scope>NUCLEOTIDE SEQUENCE</scope>
    <source>
        <strain evidence="1">KCTC 42590</strain>
    </source>
</reference>